<organism evidence="6 7">
    <name type="scientific">Megasphaera vaginalis</name>
    <name type="common">ex Srinivasan et al. 2021</name>
    <dbReference type="NCBI Taxonomy" id="1111454"/>
    <lineage>
        <taxon>Bacteria</taxon>
        <taxon>Bacillati</taxon>
        <taxon>Bacillota</taxon>
        <taxon>Negativicutes</taxon>
        <taxon>Veillonellales</taxon>
        <taxon>Veillonellaceae</taxon>
        <taxon>Megasphaera</taxon>
    </lineage>
</organism>
<name>U7UU11_9FIRM</name>
<evidence type="ECO:0000259" key="5">
    <source>
        <dbReference type="PROSITE" id="PS51935"/>
    </source>
</evidence>
<dbReference type="PANTHER" id="PTHR47053">
    <property type="entry name" value="MUREIN DD-ENDOPEPTIDASE MEPH-RELATED"/>
    <property type="match status" value="1"/>
</dbReference>
<keyword evidence="2" id="KW-0645">Protease</keyword>
<protein>
    <submittedName>
        <fullName evidence="6">NlpC/P60 family protein</fullName>
    </submittedName>
</protein>
<dbReference type="SUPFAM" id="SSF54001">
    <property type="entry name" value="Cysteine proteinases"/>
    <property type="match status" value="1"/>
</dbReference>
<dbReference type="Pfam" id="PF00877">
    <property type="entry name" value="NLPC_P60"/>
    <property type="match status" value="1"/>
</dbReference>
<dbReference type="PANTHER" id="PTHR47053:SF1">
    <property type="entry name" value="MUREIN DD-ENDOPEPTIDASE MEPH-RELATED"/>
    <property type="match status" value="1"/>
</dbReference>
<dbReference type="PATRIC" id="fig|1111454.3.peg.201"/>
<dbReference type="STRING" id="1111454.HMPREF1250_0262"/>
<gene>
    <name evidence="6" type="ORF">HMPREF1250_0262</name>
</gene>
<dbReference type="EMBL" id="AWXA01000005">
    <property type="protein sequence ID" value="ERT62389.1"/>
    <property type="molecule type" value="Genomic_DNA"/>
</dbReference>
<keyword evidence="3" id="KW-0378">Hydrolase</keyword>
<feature type="domain" description="NlpC/P60" evidence="5">
    <location>
        <begin position="1"/>
        <end position="133"/>
    </location>
</feature>
<accession>U7UU11</accession>
<evidence type="ECO:0000256" key="3">
    <source>
        <dbReference type="ARBA" id="ARBA00022801"/>
    </source>
</evidence>
<dbReference type="GO" id="GO:0008234">
    <property type="term" value="F:cysteine-type peptidase activity"/>
    <property type="evidence" value="ECO:0007669"/>
    <property type="project" value="UniProtKB-KW"/>
</dbReference>
<dbReference type="RefSeq" id="WP_023052717.1">
    <property type="nucleotide sequence ID" value="NZ_AWXA01000005.1"/>
</dbReference>
<evidence type="ECO:0000256" key="1">
    <source>
        <dbReference type="ARBA" id="ARBA00007074"/>
    </source>
</evidence>
<evidence type="ECO:0000256" key="2">
    <source>
        <dbReference type="ARBA" id="ARBA00022670"/>
    </source>
</evidence>
<dbReference type="PROSITE" id="PS51935">
    <property type="entry name" value="NLPC_P60"/>
    <property type="match status" value="1"/>
</dbReference>
<proteinExistence type="inferred from homology"/>
<dbReference type="AlphaFoldDB" id="U7UU11"/>
<evidence type="ECO:0000256" key="4">
    <source>
        <dbReference type="ARBA" id="ARBA00022807"/>
    </source>
</evidence>
<sequence>MVKYDDLVGIPYVSGGRDVRTGLDCWGLAVEIYRRQGLQLPPYPLDATSAAVTMAAFKSGLPQNWYRLGTPTPGCLVLIRFIGNPYGSHCGIYLGYGEFIHAYDTAVQIDKIRRWGPRVIGYYLPRKGVYPSV</sequence>
<reference evidence="6 7" key="1">
    <citation type="submission" date="2013-09" db="EMBL/GenBank/DDBJ databases">
        <authorList>
            <person name="Durkin A.S."/>
            <person name="Haft D.R."/>
            <person name="McCorrison J."/>
            <person name="Torralba M."/>
            <person name="Gillis M."/>
            <person name="Haft D.H."/>
            <person name="Methe B."/>
            <person name="Sutton G."/>
            <person name="Nelson K.E."/>
        </authorList>
    </citation>
    <scope>NUCLEOTIDE SEQUENCE [LARGE SCALE GENOMIC DNA]</scope>
    <source>
        <strain evidence="6 7">BV3C16-1</strain>
    </source>
</reference>
<comment type="similarity">
    <text evidence="1">Belongs to the peptidase C40 family.</text>
</comment>
<dbReference type="InterPro" id="IPR000064">
    <property type="entry name" value="NLP_P60_dom"/>
</dbReference>
<evidence type="ECO:0000313" key="7">
    <source>
        <dbReference type="Proteomes" id="UP000017090"/>
    </source>
</evidence>
<evidence type="ECO:0000313" key="6">
    <source>
        <dbReference type="EMBL" id="ERT62389.1"/>
    </source>
</evidence>
<dbReference type="InterPro" id="IPR051202">
    <property type="entry name" value="Peptidase_C40"/>
</dbReference>
<dbReference type="InterPro" id="IPR038765">
    <property type="entry name" value="Papain-like_cys_pep_sf"/>
</dbReference>
<dbReference type="Gene3D" id="3.90.1720.10">
    <property type="entry name" value="endopeptidase domain like (from Nostoc punctiforme)"/>
    <property type="match status" value="1"/>
</dbReference>
<dbReference type="GO" id="GO:0006508">
    <property type="term" value="P:proteolysis"/>
    <property type="evidence" value="ECO:0007669"/>
    <property type="project" value="UniProtKB-KW"/>
</dbReference>
<keyword evidence="7" id="KW-1185">Reference proteome</keyword>
<comment type="caution">
    <text evidence="6">The sequence shown here is derived from an EMBL/GenBank/DDBJ whole genome shotgun (WGS) entry which is preliminary data.</text>
</comment>
<dbReference type="Proteomes" id="UP000017090">
    <property type="component" value="Unassembled WGS sequence"/>
</dbReference>
<dbReference type="OrthoDB" id="9808890at2"/>
<keyword evidence="4" id="KW-0788">Thiol protease</keyword>